<evidence type="ECO:0000313" key="7">
    <source>
        <dbReference type="EMBL" id="TDN89886.1"/>
    </source>
</evidence>
<evidence type="ECO:0000256" key="2">
    <source>
        <dbReference type="ARBA" id="ARBA00023015"/>
    </source>
</evidence>
<accession>A0A4R6G5Y5</accession>
<dbReference type="PROSITE" id="PS50977">
    <property type="entry name" value="HTH_TETR_2"/>
    <property type="match status" value="1"/>
</dbReference>
<dbReference type="Gene3D" id="1.10.10.60">
    <property type="entry name" value="Homeodomain-like"/>
    <property type="match status" value="1"/>
</dbReference>
<evidence type="ECO:0000313" key="8">
    <source>
        <dbReference type="Proteomes" id="UP000294737"/>
    </source>
</evidence>
<dbReference type="InterPro" id="IPR001647">
    <property type="entry name" value="HTH_TetR"/>
</dbReference>
<dbReference type="InterPro" id="IPR023772">
    <property type="entry name" value="DNA-bd_HTH_TetR-type_CS"/>
</dbReference>
<proteinExistence type="predicted"/>
<keyword evidence="1" id="KW-0678">Repressor</keyword>
<dbReference type="SUPFAM" id="SSF46689">
    <property type="entry name" value="Homeodomain-like"/>
    <property type="match status" value="1"/>
</dbReference>
<dbReference type="AlphaFoldDB" id="A0A4R6G5Y5"/>
<dbReference type="PANTHER" id="PTHR47506:SF7">
    <property type="entry name" value="TRANSCRIPTIONAL REGULATORY PROTEIN"/>
    <property type="match status" value="1"/>
</dbReference>
<protein>
    <submittedName>
        <fullName evidence="7">TetR family transcriptional regulator</fullName>
    </submittedName>
</protein>
<feature type="DNA-binding region" description="H-T-H motif" evidence="5">
    <location>
        <begin position="32"/>
        <end position="51"/>
    </location>
</feature>
<dbReference type="Gene3D" id="1.10.357.10">
    <property type="entry name" value="Tetracycline Repressor, domain 2"/>
    <property type="match status" value="1"/>
</dbReference>
<sequence length="189" mass="20589">MKISKEQVAENRKLILDAAARMFRERGFEGVTVAEVMKAAGLTHGAFYGHFTSKDDLLAQAFAHTLAPYSDPDAPAIDFAAFGDAYLSNQHRDNPGVGCLFSTLAQEATRASDAARATMTESACRQIENFSRSMTGETEVERRQAAVGNWAAMIGAVTLSRVLNDPVLSDQVLADVKAWLYRSNAIEKQ</sequence>
<keyword evidence="3 5" id="KW-0238">DNA-binding</keyword>
<dbReference type="PRINTS" id="PR00455">
    <property type="entry name" value="HTHTETR"/>
</dbReference>
<evidence type="ECO:0000256" key="5">
    <source>
        <dbReference type="PROSITE-ProRule" id="PRU00335"/>
    </source>
</evidence>
<dbReference type="PROSITE" id="PS01081">
    <property type="entry name" value="HTH_TETR_1"/>
    <property type="match status" value="1"/>
</dbReference>
<keyword evidence="2" id="KW-0805">Transcription regulation</keyword>
<reference evidence="7 8" key="1">
    <citation type="submission" date="2019-03" db="EMBL/GenBank/DDBJ databases">
        <title>Genomic Encyclopedia of Type Strains, Phase IV (KMG-IV): sequencing the most valuable type-strain genomes for metagenomic binning, comparative biology and taxonomic classification.</title>
        <authorList>
            <person name="Goeker M."/>
        </authorList>
    </citation>
    <scope>NUCLEOTIDE SEQUENCE [LARGE SCALE GENOMIC DNA]</scope>
    <source>
        <strain evidence="7 8">DSM 18555</strain>
    </source>
</reference>
<dbReference type="Proteomes" id="UP000294737">
    <property type="component" value="Unassembled WGS sequence"/>
</dbReference>
<gene>
    <name evidence="7" type="ORF">EV677_1951</name>
</gene>
<organism evidence="7 8">
    <name type="scientific">Herminiimonas fonticola</name>
    <dbReference type="NCBI Taxonomy" id="303380"/>
    <lineage>
        <taxon>Bacteria</taxon>
        <taxon>Pseudomonadati</taxon>
        <taxon>Pseudomonadota</taxon>
        <taxon>Betaproteobacteria</taxon>
        <taxon>Burkholderiales</taxon>
        <taxon>Oxalobacteraceae</taxon>
        <taxon>Herminiimonas</taxon>
    </lineage>
</organism>
<dbReference type="OrthoDB" id="9798857at2"/>
<dbReference type="SUPFAM" id="SSF48498">
    <property type="entry name" value="Tetracyclin repressor-like, C-terminal domain"/>
    <property type="match status" value="1"/>
</dbReference>
<dbReference type="InterPro" id="IPR009057">
    <property type="entry name" value="Homeodomain-like_sf"/>
</dbReference>
<evidence type="ECO:0000259" key="6">
    <source>
        <dbReference type="PROSITE" id="PS50977"/>
    </source>
</evidence>
<dbReference type="InterPro" id="IPR036271">
    <property type="entry name" value="Tet_transcr_reg_TetR-rel_C_sf"/>
</dbReference>
<evidence type="ECO:0000256" key="4">
    <source>
        <dbReference type="ARBA" id="ARBA00023163"/>
    </source>
</evidence>
<evidence type="ECO:0000256" key="3">
    <source>
        <dbReference type="ARBA" id="ARBA00023125"/>
    </source>
</evidence>
<dbReference type="EMBL" id="SNWF01000005">
    <property type="protein sequence ID" value="TDN89886.1"/>
    <property type="molecule type" value="Genomic_DNA"/>
</dbReference>
<name>A0A4R6G5Y5_9BURK</name>
<dbReference type="GO" id="GO:0003677">
    <property type="term" value="F:DNA binding"/>
    <property type="evidence" value="ECO:0007669"/>
    <property type="project" value="UniProtKB-UniRule"/>
</dbReference>
<keyword evidence="4" id="KW-0804">Transcription</keyword>
<keyword evidence="8" id="KW-1185">Reference proteome</keyword>
<dbReference type="Pfam" id="PF00440">
    <property type="entry name" value="TetR_N"/>
    <property type="match status" value="1"/>
</dbReference>
<dbReference type="PANTHER" id="PTHR47506">
    <property type="entry name" value="TRANSCRIPTIONAL REGULATORY PROTEIN"/>
    <property type="match status" value="1"/>
</dbReference>
<dbReference type="RefSeq" id="WP_112991972.1">
    <property type="nucleotide sequence ID" value="NZ_PTLZ01000002.1"/>
</dbReference>
<evidence type="ECO:0000256" key="1">
    <source>
        <dbReference type="ARBA" id="ARBA00022491"/>
    </source>
</evidence>
<feature type="domain" description="HTH tetR-type" evidence="6">
    <location>
        <begin position="9"/>
        <end position="69"/>
    </location>
</feature>
<comment type="caution">
    <text evidence="7">The sequence shown here is derived from an EMBL/GenBank/DDBJ whole genome shotgun (WGS) entry which is preliminary data.</text>
</comment>